<dbReference type="EMBL" id="AEUX02000008">
    <property type="protein sequence ID" value="EHI68756.1"/>
    <property type="molecule type" value="Genomic_DNA"/>
</dbReference>
<dbReference type="InterPro" id="IPR030880">
    <property type="entry name" value="DEAD_helicase_CshA"/>
</dbReference>
<comment type="subcellular location">
    <subcellularLocation>
        <location evidence="9">Cytoplasm</location>
    </subcellularLocation>
</comment>
<feature type="domain" description="Helicase C-terminal" evidence="13">
    <location>
        <begin position="235"/>
        <end position="395"/>
    </location>
</feature>
<feature type="domain" description="Helicase ATP-binding" evidence="12">
    <location>
        <begin position="54"/>
        <end position="224"/>
    </location>
</feature>
<dbReference type="GO" id="GO:0033592">
    <property type="term" value="F:RNA strand annealing activity"/>
    <property type="evidence" value="ECO:0007669"/>
    <property type="project" value="TreeGrafter"/>
</dbReference>
<comment type="catalytic activity">
    <reaction evidence="8 9">
        <text>ATP + H2O = ADP + phosphate + H(+)</text>
        <dbReference type="Rhea" id="RHEA:13065"/>
        <dbReference type="ChEBI" id="CHEBI:15377"/>
        <dbReference type="ChEBI" id="CHEBI:15378"/>
        <dbReference type="ChEBI" id="CHEBI:30616"/>
        <dbReference type="ChEBI" id="CHEBI:43474"/>
        <dbReference type="ChEBI" id="CHEBI:456216"/>
        <dbReference type="EC" id="3.6.4.13"/>
    </reaction>
</comment>
<evidence type="ECO:0000256" key="7">
    <source>
        <dbReference type="ARBA" id="ARBA00023016"/>
    </source>
</evidence>
<feature type="compositionally biased region" description="Basic and acidic residues" evidence="11">
    <location>
        <begin position="485"/>
        <end position="536"/>
    </location>
</feature>
<proteinExistence type="inferred from homology"/>
<dbReference type="STRING" id="764299.STRIC_0460"/>
<dbReference type="Pfam" id="PF00270">
    <property type="entry name" value="DEAD"/>
    <property type="match status" value="1"/>
</dbReference>
<dbReference type="PANTHER" id="PTHR47963:SF5">
    <property type="entry name" value="DEAD-BOX ATP-DEPENDENT RNA HELICASE CSHA"/>
    <property type="match status" value="1"/>
</dbReference>
<dbReference type="InterPro" id="IPR014001">
    <property type="entry name" value="Helicase_ATP-bd"/>
</dbReference>
<dbReference type="Pfam" id="PF00271">
    <property type="entry name" value="Helicase_C"/>
    <property type="match status" value="1"/>
</dbReference>
<comment type="similarity">
    <text evidence="9">Belongs to the DEAD box helicase family. CshA subfamily.</text>
</comment>
<evidence type="ECO:0000256" key="2">
    <source>
        <dbReference type="ARBA" id="ARBA00022741"/>
    </source>
</evidence>
<protein>
    <recommendedName>
        <fullName evidence="9">DEAD-box ATP-dependent RNA helicase CshA</fullName>
        <ecNumber evidence="9">3.6.4.13</ecNumber>
    </recommendedName>
</protein>
<dbReference type="CDD" id="cd00268">
    <property type="entry name" value="DEADc"/>
    <property type="match status" value="1"/>
</dbReference>
<evidence type="ECO:0000256" key="11">
    <source>
        <dbReference type="SAM" id="MobiDB-lite"/>
    </source>
</evidence>
<evidence type="ECO:0000256" key="5">
    <source>
        <dbReference type="ARBA" id="ARBA00022840"/>
    </source>
</evidence>
<dbReference type="PROSITE" id="PS51195">
    <property type="entry name" value="Q_MOTIF"/>
    <property type="match status" value="1"/>
</dbReference>
<dbReference type="GO" id="GO:0009409">
    <property type="term" value="P:response to cold"/>
    <property type="evidence" value="ECO:0007669"/>
    <property type="project" value="TreeGrafter"/>
</dbReference>
<dbReference type="eggNOG" id="COG0513">
    <property type="taxonomic scope" value="Bacteria"/>
</dbReference>
<dbReference type="GO" id="GO:0005840">
    <property type="term" value="C:ribosome"/>
    <property type="evidence" value="ECO:0007669"/>
    <property type="project" value="TreeGrafter"/>
</dbReference>
<keyword evidence="16" id="KW-1185">Reference proteome</keyword>
<keyword evidence="5 9" id="KW-0067">ATP-binding</keyword>
<feature type="region of interest" description="Disordered" evidence="11">
    <location>
        <begin position="466"/>
        <end position="569"/>
    </location>
</feature>
<evidence type="ECO:0000313" key="16">
    <source>
        <dbReference type="Proteomes" id="UP000003330"/>
    </source>
</evidence>
<evidence type="ECO:0000259" key="13">
    <source>
        <dbReference type="PROSITE" id="PS51194"/>
    </source>
</evidence>
<dbReference type="EC" id="3.6.4.13" evidence="9"/>
<dbReference type="HAMAP" id="MF_01493">
    <property type="entry name" value="DEAD_helicase_CshA"/>
    <property type="match status" value="1"/>
</dbReference>
<dbReference type="SMART" id="SM00487">
    <property type="entry name" value="DEXDc"/>
    <property type="match status" value="1"/>
</dbReference>
<dbReference type="InterPro" id="IPR000629">
    <property type="entry name" value="RNA-helicase_DEAD-box_CS"/>
</dbReference>
<name>G5K5X3_9STRE</name>
<dbReference type="GO" id="GO:0006401">
    <property type="term" value="P:RNA catabolic process"/>
    <property type="evidence" value="ECO:0007669"/>
    <property type="project" value="UniProtKB-UniRule"/>
</dbReference>
<reference evidence="15 16" key="1">
    <citation type="journal article" date="2014" name="Int. J. Syst. Evol. Microbiol.">
        <title>Phylogenomics and the dynamic genome evolution of the genus Streptococcus.</title>
        <authorList>
            <consortium name="The Broad Institute Genome Sequencing Platform"/>
            <person name="Richards V.P."/>
            <person name="Palmer S.R."/>
            <person name="Pavinski Bitar P.D."/>
            <person name="Qin X."/>
            <person name="Weinstock G.M."/>
            <person name="Highlander S.K."/>
            <person name="Town C.D."/>
            <person name="Burne R.A."/>
            <person name="Stanhope M.J."/>
        </authorList>
    </citation>
    <scope>NUCLEOTIDE SEQUENCE [LARGE SCALE GENOMIC DNA]</scope>
    <source>
        <strain evidence="15 16">707-05</strain>
    </source>
</reference>
<gene>
    <name evidence="9" type="primary">cshA</name>
    <name evidence="15" type="ORF">STRIC_0460</name>
</gene>
<dbReference type="GO" id="GO:0005829">
    <property type="term" value="C:cytosol"/>
    <property type="evidence" value="ECO:0007669"/>
    <property type="project" value="TreeGrafter"/>
</dbReference>
<dbReference type="SUPFAM" id="SSF52540">
    <property type="entry name" value="P-loop containing nucleoside triphosphate hydrolases"/>
    <property type="match status" value="1"/>
</dbReference>
<evidence type="ECO:0000256" key="1">
    <source>
        <dbReference type="ARBA" id="ARBA00022490"/>
    </source>
</evidence>
<feature type="compositionally biased region" description="Basic and acidic residues" evidence="11">
    <location>
        <begin position="544"/>
        <end position="555"/>
    </location>
</feature>
<dbReference type="AlphaFoldDB" id="G5K5X3"/>
<dbReference type="GO" id="GO:0016887">
    <property type="term" value="F:ATP hydrolysis activity"/>
    <property type="evidence" value="ECO:0007669"/>
    <property type="project" value="RHEA"/>
</dbReference>
<dbReference type="InterPro" id="IPR027417">
    <property type="entry name" value="P-loop_NTPase"/>
</dbReference>
<dbReference type="Gene3D" id="3.40.50.300">
    <property type="entry name" value="P-loop containing nucleotide triphosphate hydrolases"/>
    <property type="match status" value="2"/>
</dbReference>
<evidence type="ECO:0000313" key="15">
    <source>
        <dbReference type="EMBL" id="EHI68756.1"/>
    </source>
</evidence>
<organism evidence="15 16">
    <name type="scientific">Streptococcus ictaluri 707-05</name>
    <dbReference type="NCBI Taxonomy" id="764299"/>
    <lineage>
        <taxon>Bacteria</taxon>
        <taxon>Bacillati</taxon>
        <taxon>Bacillota</taxon>
        <taxon>Bacilli</taxon>
        <taxon>Lactobacillales</taxon>
        <taxon>Streptococcaceae</taxon>
        <taxon>Streptococcus</taxon>
    </lineage>
</organism>
<keyword evidence="7 9" id="KW-0346">Stress response</keyword>
<accession>G5K5X3</accession>
<evidence type="ECO:0000256" key="3">
    <source>
        <dbReference type="ARBA" id="ARBA00022801"/>
    </source>
</evidence>
<evidence type="ECO:0000259" key="12">
    <source>
        <dbReference type="PROSITE" id="PS51192"/>
    </source>
</evidence>
<dbReference type="InterPro" id="IPR044742">
    <property type="entry name" value="DEAD/DEAH_RhlB"/>
</dbReference>
<feature type="domain" description="DEAD-box RNA helicase Q" evidence="14">
    <location>
        <begin position="23"/>
        <end position="51"/>
    </location>
</feature>
<dbReference type="PROSITE" id="PS51192">
    <property type="entry name" value="HELICASE_ATP_BIND_1"/>
    <property type="match status" value="1"/>
</dbReference>
<dbReference type="PANTHER" id="PTHR47963">
    <property type="entry name" value="DEAD-BOX ATP-DEPENDENT RNA HELICASE 47, MITOCHONDRIAL"/>
    <property type="match status" value="1"/>
</dbReference>
<dbReference type="Proteomes" id="UP000003330">
    <property type="component" value="Unassembled WGS sequence"/>
</dbReference>
<dbReference type="GO" id="GO:0003724">
    <property type="term" value="F:RNA helicase activity"/>
    <property type="evidence" value="ECO:0007669"/>
    <property type="project" value="UniProtKB-UniRule"/>
</dbReference>
<keyword evidence="3 9" id="KW-0378">Hydrolase</keyword>
<evidence type="ECO:0000256" key="10">
    <source>
        <dbReference type="PROSITE-ProRule" id="PRU00552"/>
    </source>
</evidence>
<keyword evidence="1 9" id="KW-0963">Cytoplasm</keyword>
<keyword evidence="6 9" id="KW-0694">RNA-binding</keyword>
<evidence type="ECO:0000256" key="6">
    <source>
        <dbReference type="ARBA" id="ARBA00022884"/>
    </source>
</evidence>
<keyword evidence="2 9" id="KW-0547">Nucleotide-binding</keyword>
<dbReference type="InterPro" id="IPR014014">
    <property type="entry name" value="RNA_helicase_DEAD_Q_motif"/>
</dbReference>
<dbReference type="FunFam" id="3.40.50.300:FF:000108">
    <property type="entry name" value="ATP-dependent RNA helicase RhlE"/>
    <property type="match status" value="1"/>
</dbReference>
<evidence type="ECO:0000256" key="8">
    <source>
        <dbReference type="ARBA" id="ARBA00047984"/>
    </source>
</evidence>
<evidence type="ECO:0000256" key="4">
    <source>
        <dbReference type="ARBA" id="ARBA00022806"/>
    </source>
</evidence>
<comment type="function">
    <text evidence="9">DEAD-box RNA helicase possibly involved in RNA degradation. Unwinds dsRNA in both 5'- and 3'-directions, has RNA-dependent ATPase activity.</text>
</comment>
<keyword evidence="4 9" id="KW-0347">Helicase</keyword>
<evidence type="ECO:0000259" key="14">
    <source>
        <dbReference type="PROSITE" id="PS51195"/>
    </source>
</evidence>
<dbReference type="PROSITE" id="PS00039">
    <property type="entry name" value="DEAD_ATP_HELICASE"/>
    <property type="match status" value="1"/>
</dbReference>
<comment type="caution">
    <text evidence="15">The sequence shown here is derived from an EMBL/GenBank/DDBJ whole genome shotgun (WGS) entry which is preliminary data.</text>
</comment>
<evidence type="ECO:0000256" key="9">
    <source>
        <dbReference type="HAMAP-Rule" id="MF_01493"/>
    </source>
</evidence>
<sequence>MERQKLKAYKAASHCFFRKEKQLKFTEFNLSEDIQSAVVTARFEKASPIQEMTIPLALEGKDVIGQAQTGTGKTAAFGLPTLNKIRTDENIIQALVIAPTRELAVQSQEELFRFGRDKGVKVRSVYGGSSIEKQIKALKSGAHIVVGTPGRLLDLIKRKALRLEQVETLILDEADEMLNMGFLEDIEAIISRVPADRQTLLFSATMPAPIKQIGVKFMKDPEHVQIKNKELTNVNVEQFYVRVKEQEKFDTMTRLMDVQQPELSIVFGRTKRRVDEITRGLKLRGFRAEGIHGDLDQNKRLRVIRDFKGDQVDILVATDVAARGLDISGVTHVYNYDITQDPESYVHRIGRTGRAGKTGESITFVSPNEMGYLSMIETLTKKQMLPLKPATAEEAFQAKKKIALKKIERDFADETIRSNFDKFKGDAIQLASEFTPEELALYILSLTVQDPDSLPEVEIAREKPLPFKYVGGGHGGGKGGKGGRGRNDRGRGGNRGGRDGDRRGGYRNDRREEGNGDRRRQKRDKRDGHEASGNRDYKRKPKRDAKDFYQKDKKSGSKNSGFVIRHKGE</sequence>
<feature type="compositionally biased region" description="Gly residues" evidence="11">
    <location>
        <begin position="470"/>
        <end position="482"/>
    </location>
</feature>
<dbReference type="GO" id="GO:0005524">
    <property type="term" value="F:ATP binding"/>
    <property type="evidence" value="ECO:0007669"/>
    <property type="project" value="UniProtKB-UniRule"/>
</dbReference>
<dbReference type="InterPro" id="IPR011545">
    <property type="entry name" value="DEAD/DEAH_box_helicase_dom"/>
</dbReference>
<dbReference type="InterPro" id="IPR050547">
    <property type="entry name" value="DEAD_box_RNA_helicases"/>
</dbReference>
<feature type="short sequence motif" description="Q motif" evidence="10">
    <location>
        <begin position="23"/>
        <end position="51"/>
    </location>
</feature>
<comment type="subunit">
    <text evidence="9">Oligomerizes, may be a member of the RNA degradosome.</text>
</comment>
<dbReference type="SMART" id="SM00490">
    <property type="entry name" value="HELICc"/>
    <property type="match status" value="1"/>
</dbReference>
<dbReference type="InterPro" id="IPR001650">
    <property type="entry name" value="Helicase_C-like"/>
</dbReference>
<dbReference type="CDD" id="cd18787">
    <property type="entry name" value="SF2_C_DEAD"/>
    <property type="match status" value="1"/>
</dbReference>
<dbReference type="PROSITE" id="PS51194">
    <property type="entry name" value="HELICASE_CTER"/>
    <property type="match status" value="1"/>
</dbReference>